<proteinExistence type="predicted"/>
<dbReference type="OrthoDB" id="3217549at2759"/>
<organism evidence="1 2">
    <name type="scientific">Paxillus rubicundulus Ve08.2h10</name>
    <dbReference type="NCBI Taxonomy" id="930991"/>
    <lineage>
        <taxon>Eukaryota</taxon>
        <taxon>Fungi</taxon>
        <taxon>Dikarya</taxon>
        <taxon>Basidiomycota</taxon>
        <taxon>Agaricomycotina</taxon>
        <taxon>Agaricomycetes</taxon>
        <taxon>Agaricomycetidae</taxon>
        <taxon>Boletales</taxon>
        <taxon>Paxilineae</taxon>
        <taxon>Paxillaceae</taxon>
        <taxon>Paxillus</taxon>
    </lineage>
</organism>
<dbReference type="InterPro" id="IPR032675">
    <property type="entry name" value="LRR_dom_sf"/>
</dbReference>
<dbReference type="SUPFAM" id="SSF52047">
    <property type="entry name" value="RNI-like"/>
    <property type="match status" value="1"/>
</dbReference>
<dbReference type="Gene3D" id="3.80.10.10">
    <property type="entry name" value="Ribonuclease Inhibitor"/>
    <property type="match status" value="1"/>
</dbReference>
<dbReference type="InParanoid" id="A0A0D0CFU8"/>
<dbReference type="AlphaFoldDB" id="A0A0D0CFU8"/>
<dbReference type="HOGENOM" id="CLU_049937_0_0_1"/>
<dbReference type="EMBL" id="KN825764">
    <property type="protein sequence ID" value="KIK81612.1"/>
    <property type="molecule type" value="Genomic_DNA"/>
</dbReference>
<sequence>MATLRVGERSTSKKQATDPLQILPPELVGDIFHLWLLDRLYPLPQYSDSQLPTLLCRVSKSWRDFVHTSPVLWAHVIIETSQGAVASSHVLQKRLERSQSSPLFIYISVGNHPDIDVLRVLFAECSRFRSLTLSVVDLSWWRNIGIVMVGFSQLRKLTVRTWSKPGVPLHEYNLCDIFSSAPHLRCVEWQSTADPQPVEMIGHQLHSLDLAVSTIPIARVLELLTACPNLRNATITSNVTDEQTPMPIREQILLRELRSLYLHGSRHLACLLESVQAPLLSRLMMRWRQYNDPGHGLEALESFLVYSPHLENITLDNCLKTEDGLISIINKNTNLVRLSVTAGSGKLITQRTFELLTRQGQGNRTLPRLEELVLRGGVSVSDEVLLRMIESRTSPPDDVSCSRRACTLKSIRLDQWKPKAVGTVSRVNAIREKSGLKFIGMLSPCDAYD</sequence>
<reference evidence="2" key="2">
    <citation type="submission" date="2015-01" db="EMBL/GenBank/DDBJ databases">
        <title>Evolutionary Origins and Diversification of the Mycorrhizal Mutualists.</title>
        <authorList>
            <consortium name="DOE Joint Genome Institute"/>
            <consortium name="Mycorrhizal Genomics Consortium"/>
            <person name="Kohler A."/>
            <person name="Kuo A."/>
            <person name="Nagy L.G."/>
            <person name="Floudas D."/>
            <person name="Copeland A."/>
            <person name="Barry K.W."/>
            <person name="Cichocki N."/>
            <person name="Veneault-Fourrey C."/>
            <person name="LaButti K."/>
            <person name="Lindquist E.A."/>
            <person name="Lipzen A."/>
            <person name="Lundell T."/>
            <person name="Morin E."/>
            <person name="Murat C."/>
            <person name="Riley R."/>
            <person name="Ohm R."/>
            <person name="Sun H."/>
            <person name="Tunlid A."/>
            <person name="Henrissat B."/>
            <person name="Grigoriev I.V."/>
            <person name="Hibbett D.S."/>
            <person name="Martin F."/>
        </authorList>
    </citation>
    <scope>NUCLEOTIDE SEQUENCE [LARGE SCALE GENOMIC DNA]</scope>
    <source>
        <strain evidence="2">Ve08.2h10</strain>
    </source>
</reference>
<evidence type="ECO:0000313" key="1">
    <source>
        <dbReference type="EMBL" id="KIK81612.1"/>
    </source>
</evidence>
<keyword evidence="2" id="KW-1185">Reference proteome</keyword>
<protein>
    <recommendedName>
        <fullName evidence="3">F-box domain-containing protein</fullName>
    </recommendedName>
</protein>
<gene>
    <name evidence="1" type="ORF">PAXRUDRAFT_155694</name>
</gene>
<evidence type="ECO:0008006" key="3">
    <source>
        <dbReference type="Google" id="ProtNLM"/>
    </source>
</evidence>
<dbReference type="STRING" id="930991.A0A0D0CFU8"/>
<reference evidence="1 2" key="1">
    <citation type="submission" date="2014-04" db="EMBL/GenBank/DDBJ databases">
        <authorList>
            <consortium name="DOE Joint Genome Institute"/>
            <person name="Kuo A."/>
            <person name="Kohler A."/>
            <person name="Jargeat P."/>
            <person name="Nagy L.G."/>
            <person name="Floudas D."/>
            <person name="Copeland A."/>
            <person name="Barry K.W."/>
            <person name="Cichocki N."/>
            <person name="Veneault-Fourrey C."/>
            <person name="LaButti K."/>
            <person name="Lindquist E.A."/>
            <person name="Lipzen A."/>
            <person name="Lundell T."/>
            <person name="Morin E."/>
            <person name="Murat C."/>
            <person name="Sun H."/>
            <person name="Tunlid A."/>
            <person name="Henrissat B."/>
            <person name="Grigoriev I.V."/>
            <person name="Hibbett D.S."/>
            <person name="Martin F."/>
            <person name="Nordberg H.P."/>
            <person name="Cantor M.N."/>
            <person name="Hua S.X."/>
        </authorList>
    </citation>
    <scope>NUCLEOTIDE SEQUENCE [LARGE SCALE GENOMIC DNA]</scope>
    <source>
        <strain evidence="1 2">Ve08.2h10</strain>
    </source>
</reference>
<name>A0A0D0CFU8_9AGAM</name>
<evidence type="ECO:0000313" key="2">
    <source>
        <dbReference type="Proteomes" id="UP000054538"/>
    </source>
</evidence>
<accession>A0A0D0CFU8</accession>
<dbReference type="Proteomes" id="UP000054538">
    <property type="component" value="Unassembled WGS sequence"/>
</dbReference>